<accession>A0A319EIK5</accession>
<evidence type="ECO:0000313" key="1">
    <source>
        <dbReference type="EMBL" id="PYI03564.1"/>
    </source>
</evidence>
<reference evidence="1 2" key="1">
    <citation type="submission" date="2018-02" db="EMBL/GenBank/DDBJ databases">
        <title>The genomes of Aspergillus section Nigri reveals drivers in fungal speciation.</title>
        <authorList>
            <consortium name="DOE Joint Genome Institute"/>
            <person name="Vesth T.C."/>
            <person name="Nybo J."/>
            <person name="Theobald S."/>
            <person name="Brandl J."/>
            <person name="Frisvad J.C."/>
            <person name="Nielsen K.F."/>
            <person name="Lyhne E.K."/>
            <person name="Kogle M.E."/>
            <person name="Kuo A."/>
            <person name="Riley R."/>
            <person name="Clum A."/>
            <person name="Nolan M."/>
            <person name="Lipzen A."/>
            <person name="Salamov A."/>
            <person name="Henrissat B."/>
            <person name="Wiebenga A."/>
            <person name="De vries R.P."/>
            <person name="Grigoriev I.V."/>
            <person name="Mortensen U.H."/>
            <person name="Andersen M.R."/>
            <person name="Baker S.E."/>
        </authorList>
    </citation>
    <scope>NUCLEOTIDE SEQUENCE [LARGE SCALE GENOMIC DNA]</scope>
    <source>
        <strain evidence="1 2">CBS 121057</strain>
    </source>
</reference>
<dbReference type="Proteomes" id="UP000248423">
    <property type="component" value="Unassembled WGS sequence"/>
</dbReference>
<keyword evidence="2" id="KW-1185">Reference proteome</keyword>
<dbReference type="AlphaFoldDB" id="A0A319EIK5"/>
<organism evidence="1 2">
    <name type="scientific">Aspergillus sclerotiicarbonarius (strain CBS 121057 / IBT 28362)</name>
    <dbReference type="NCBI Taxonomy" id="1448318"/>
    <lineage>
        <taxon>Eukaryota</taxon>
        <taxon>Fungi</taxon>
        <taxon>Dikarya</taxon>
        <taxon>Ascomycota</taxon>
        <taxon>Pezizomycotina</taxon>
        <taxon>Eurotiomycetes</taxon>
        <taxon>Eurotiomycetidae</taxon>
        <taxon>Eurotiales</taxon>
        <taxon>Aspergillaceae</taxon>
        <taxon>Aspergillus</taxon>
        <taxon>Aspergillus subgen. Circumdati</taxon>
    </lineage>
</organism>
<dbReference type="VEuPathDB" id="FungiDB:BO78DRAFT_389291"/>
<gene>
    <name evidence="1" type="ORF">BO78DRAFT_389291</name>
</gene>
<dbReference type="OrthoDB" id="4407877at2759"/>
<proteinExistence type="predicted"/>
<name>A0A319EIK5_ASPSB</name>
<dbReference type="EMBL" id="KZ826379">
    <property type="protein sequence ID" value="PYI03564.1"/>
    <property type="molecule type" value="Genomic_DNA"/>
</dbReference>
<evidence type="ECO:0000313" key="2">
    <source>
        <dbReference type="Proteomes" id="UP000248423"/>
    </source>
</evidence>
<protein>
    <submittedName>
        <fullName evidence="1">Uncharacterized protein</fullName>
    </submittedName>
</protein>
<sequence length="107" mass="11558">MEVTKTAVFGPSPVSAESLGEFYVAALTEIQDTHNKLPFAAELDLKFVPGPDITREGVTIPLMLTATDRTTIEERKTGFSNIVHALSGQPILAGMSLEVKAVFRVRA</sequence>